<reference evidence="1 2" key="1">
    <citation type="submission" date="2019-03" db="EMBL/GenBank/DDBJ databases">
        <title>First draft genome of Liparis tanakae, snailfish: a comprehensive survey of snailfish specific genes.</title>
        <authorList>
            <person name="Kim W."/>
            <person name="Song I."/>
            <person name="Jeong J.-H."/>
            <person name="Kim D."/>
            <person name="Kim S."/>
            <person name="Ryu S."/>
            <person name="Song J.Y."/>
            <person name="Lee S.K."/>
        </authorList>
    </citation>
    <scope>NUCLEOTIDE SEQUENCE [LARGE SCALE GENOMIC DNA]</scope>
    <source>
        <tissue evidence="1">Muscle</tissue>
    </source>
</reference>
<keyword evidence="2" id="KW-1185">Reference proteome</keyword>
<comment type="caution">
    <text evidence="1">The sequence shown here is derived from an EMBL/GenBank/DDBJ whole genome shotgun (WGS) entry which is preliminary data.</text>
</comment>
<evidence type="ECO:0000313" key="1">
    <source>
        <dbReference type="EMBL" id="TNN88564.1"/>
    </source>
</evidence>
<proteinExistence type="predicted"/>
<organism evidence="1 2">
    <name type="scientific">Liparis tanakae</name>
    <name type="common">Tanaka's snailfish</name>
    <dbReference type="NCBI Taxonomy" id="230148"/>
    <lineage>
        <taxon>Eukaryota</taxon>
        <taxon>Metazoa</taxon>
        <taxon>Chordata</taxon>
        <taxon>Craniata</taxon>
        <taxon>Vertebrata</taxon>
        <taxon>Euteleostomi</taxon>
        <taxon>Actinopterygii</taxon>
        <taxon>Neopterygii</taxon>
        <taxon>Teleostei</taxon>
        <taxon>Neoteleostei</taxon>
        <taxon>Acanthomorphata</taxon>
        <taxon>Eupercaria</taxon>
        <taxon>Perciformes</taxon>
        <taxon>Cottioidei</taxon>
        <taxon>Cottales</taxon>
        <taxon>Liparidae</taxon>
        <taxon>Liparis</taxon>
    </lineage>
</organism>
<accession>A0A4Z2JFH3</accession>
<dbReference type="AlphaFoldDB" id="A0A4Z2JFH3"/>
<dbReference type="Proteomes" id="UP000314294">
    <property type="component" value="Unassembled WGS sequence"/>
</dbReference>
<sequence>MKMMKMMMMVIRVSQSESVIWVPSLVAVTAALGDRSITPSPLPQHGSPKVKPKHLDRPLVAGWAYSRRSIRDTAEFLLFSFSFFNITEAIVDI</sequence>
<evidence type="ECO:0000313" key="2">
    <source>
        <dbReference type="Proteomes" id="UP000314294"/>
    </source>
</evidence>
<gene>
    <name evidence="1" type="ORF">EYF80_001347</name>
</gene>
<name>A0A4Z2JFH3_9TELE</name>
<protein>
    <submittedName>
        <fullName evidence="1">Uncharacterized protein</fullName>
    </submittedName>
</protein>
<dbReference type="EMBL" id="SRLO01000005">
    <property type="protein sequence ID" value="TNN88564.1"/>
    <property type="molecule type" value="Genomic_DNA"/>
</dbReference>